<dbReference type="Proteomes" id="UP001500962">
    <property type="component" value="Unassembled WGS sequence"/>
</dbReference>
<evidence type="ECO:0000313" key="3">
    <source>
        <dbReference type="Proteomes" id="UP001500962"/>
    </source>
</evidence>
<comment type="caution">
    <text evidence="2">The sequence shown here is derived from an EMBL/GenBank/DDBJ whole genome shotgun (WGS) entry which is preliminary data.</text>
</comment>
<sequence length="161" mass="18529">MVDLAQLKQDLDWKAVALLDELRENGGQANTTQLKHATGWNSSVIHYRYDKLADAGLVTTRKGHTDTDRIPPTVATLTDEGQQAIEDGLIDSFNLDQLTVRDLKEKTEHHDHRFSRLENQMNERDSHYDKRIADLETRMEEIEDALEEIANQSTIDKLFDR</sequence>
<organism evidence="2 3">
    <name type="scientific">Halococcus dombrowskii</name>
    <dbReference type="NCBI Taxonomy" id="179637"/>
    <lineage>
        <taxon>Archaea</taxon>
        <taxon>Methanobacteriati</taxon>
        <taxon>Methanobacteriota</taxon>
        <taxon>Stenosarchaea group</taxon>
        <taxon>Halobacteria</taxon>
        <taxon>Halobacteriales</taxon>
        <taxon>Halococcaceae</taxon>
        <taxon>Halococcus</taxon>
    </lineage>
</organism>
<gene>
    <name evidence="2" type="ORF">GCM10008985_39020</name>
</gene>
<dbReference type="Gene3D" id="1.10.10.10">
    <property type="entry name" value="Winged helix-like DNA-binding domain superfamily/Winged helix DNA-binding domain"/>
    <property type="match status" value="1"/>
</dbReference>
<dbReference type="InterPro" id="IPR036388">
    <property type="entry name" value="WH-like_DNA-bd_sf"/>
</dbReference>
<dbReference type="EMBL" id="BAAADN010000109">
    <property type="protein sequence ID" value="GAA0479341.1"/>
    <property type="molecule type" value="Genomic_DNA"/>
</dbReference>
<keyword evidence="1" id="KW-0175">Coiled coil</keyword>
<name>A0AAV3SLI3_HALDO</name>
<reference evidence="2" key="1">
    <citation type="journal article" date="2014" name="Int. J. Syst. Evol. Microbiol.">
        <title>Complete genome sequence of Corynebacterium casei LMG S-19264T (=DSM 44701T), isolated from a smear-ripened cheese.</title>
        <authorList>
            <consortium name="US DOE Joint Genome Institute (JGI-PGF)"/>
            <person name="Walter F."/>
            <person name="Albersmeier A."/>
            <person name="Kalinowski J."/>
            <person name="Ruckert C."/>
        </authorList>
    </citation>
    <scope>NUCLEOTIDE SEQUENCE</scope>
    <source>
        <strain evidence="2">JCM 12289</strain>
    </source>
</reference>
<evidence type="ECO:0000256" key="1">
    <source>
        <dbReference type="SAM" id="Coils"/>
    </source>
</evidence>
<dbReference type="InterPro" id="IPR036390">
    <property type="entry name" value="WH_DNA-bd_sf"/>
</dbReference>
<accession>A0AAV3SLI3</accession>
<evidence type="ECO:0000313" key="2">
    <source>
        <dbReference type="EMBL" id="GAA0479341.1"/>
    </source>
</evidence>
<dbReference type="AlphaFoldDB" id="A0AAV3SLI3"/>
<protein>
    <submittedName>
        <fullName evidence="2">Uncharacterized protein</fullName>
    </submittedName>
</protein>
<proteinExistence type="predicted"/>
<reference evidence="2" key="2">
    <citation type="submission" date="2023-12" db="EMBL/GenBank/DDBJ databases">
        <authorList>
            <person name="Sun Q."/>
            <person name="Inoue M."/>
        </authorList>
    </citation>
    <scope>NUCLEOTIDE SEQUENCE</scope>
    <source>
        <strain evidence="2">JCM 12289</strain>
    </source>
</reference>
<dbReference type="RefSeq" id="WP_343750085.1">
    <property type="nucleotide sequence ID" value="NZ_BAAADN010000109.1"/>
</dbReference>
<dbReference type="SUPFAM" id="SSF46785">
    <property type="entry name" value="Winged helix' DNA-binding domain"/>
    <property type="match status" value="1"/>
</dbReference>
<feature type="coiled-coil region" evidence="1">
    <location>
        <begin position="100"/>
        <end position="152"/>
    </location>
</feature>